<gene>
    <name evidence="1" type="ORF">CERSUDRAFT_114726</name>
</gene>
<accession>M2QXH3</accession>
<dbReference type="OrthoDB" id="5364250at2759"/>
<evidence type="ECO:0000313" key="1">
    <source>
        <dbReference type="EMBL" id="EMD36820.1"/>
    </source>
</evidence>
<keyword evidence="2" id="KW-1185">Reference proteome</keyword>
<dbReference type="AlphaFoldDB" id="M2QXH3"/>
<organism evidence="1 2">
    <name type="scientific">Ceriporiopsis subvermispora (strain B)</name>
    <name type="common">White-rot fungus</name>
    <name type="synonym">Gelatoporia subvermispora</name>
    <dbReference type="NCBI Taxonomy" id="914234"/>
    <lineage>
        <taxon>Eukaryota</taxon>
        <taxon>Fungi</taxon>
        <taxon>Dikarya</taxon>
        <taxon>Basidiomycota</taxon>
        <taxon>Agaricomycotina</taxon>
        <taxon>Agaricomycetes</taxon>
        <taxon>Polyporales</taxon>
        <taxon>Gelatoporiaceae</taxon>
        <taxon>Gelatoporia</taxon>
    </lineage>
</organism>
<sequence length="489" mass="53183">MWQITAVTNVAASRLWFSDGLPMEQSRGGSDTSCRLIVDNQGFLDITEIDTDDQVVLDFNGVPIPVTLPHGTGSTVNICLTLPGDGSFLAAFVTTMLPRDVSSGSVSGELKPLPTVSASDVEFFDQMMVQKYIPYQNIPDAPGKTVEELKALGKQLFPFSPHSFQLAMAVYDWTTASFTRLVFMKIFEYTSIPQTPFPLDQASIAQMIWESDWGSYKPSDPDYMHSFMMTPAATAADVQTQLAAVGTHLHELSAVENRLLAAAWQALPRTPLVATPRLFSGQVDVYQLGLDRFGVEFLQCPLNAGPVGAALVMAFASALEAYVAPGHVVTTKMVWSFTDSCADAMHYENGILLVANPPADDAWVWEAAAHITPLSDDPAKTEYTFAPGTEFLVQSVDQATVGGKQVVVINIQPVPPAAQKKESALRRELNVGPLSVAEVEKLAAEYSPEQEQKVDVIPTKDGPQYRIPHKTRGRRCRCVDVGEGLLKAA</sequence>
<dbReference type="STRING" id="914234.M2QXH3"/>
<proteinExistence type="predicted"/>
<name>M2QXH3_CERS8</name>
<evidence type="ECO:0000313" key="2">
    <source>
        <dbReference type="Proteomes" id="UP000016930"/>
    </source>
</evidence>
<protein>
    <submittedName>
        <fullName evidence="1">Uncharacterized protein</fullName>
    </submittedName>
</protein>
<dbReference type="EMBL" id="KB445797">
    <property type="protein sequence ID" value="EMD36820.1"/>
    <property type="molecule type" value="Genomic_DNA"/>
</dbReference>
<dbReference type="Proteomes" id="UP000016930">
    <property type="component" value="Unassembled WGS sequence"/>
</dbReference>
<dbReference type="HOGENOM" id="CLU_054722_0_0_1"/>
<reference evidence="1 2" key="1">
    <citation type="journal article" date="2012" name="Proc. Natl. Acad. Sci. U.S.A.">
        <title>Comparative genomics of Ceriporiopsis subvermispora and Phanerochaete chrysosporium provide insight into selective ligninolysis.</title>
        <authorList>
            <person name="Fernandez-Fueyo E."/>
            <person name="Ruiz-Duenas F.J."/>
            <person name="Ferreira P."/>
            <person name="Floudas D."/>
            <person name="Hibbett D.S."/>
            <person name="Canessa P."/>
            <person name="Larrondo L.F."/>
            <person name="James T.Y."/>
            <person name="Seelenfreund D."/>
            <person name="Lobos S."/>
            <person name="Polanco R."/>
            <person name="Tello M."/>
            <person name="Honda Y."/>
            <person name="Watanabe T."/>
            <person name="Watanabe T."/>
            <person name="Ryu J.S."/>
            <person name="Kubicek C.P."/>
            <person name="Schmoll M."/>
            <person name="Gaskell J."/>
            <person name="Hammel K.E."/>
            <person name="St John F.J."/>
            <person name="Vanden Wymelenberg A."/>
            <person name="Sabat G."/>
            <person name="Splinter BonDurant S."/>
            <person name="Syed K."/>
            <person name="Yadav J.S."/>
            <person name="Doddapaneni H."/>
            <person name="Subramanian V."/>
            <person name="Lavin J.L."/>
            <person name="Oguiza J.A."/>
            <person name="Perez G."/>
            <person name="Pisabarro A.G."/>
            <person name="Ramirez L."/>
            <person name="Santoyo F."/>
            <person name="Master E."/>
            <person name="Coutinho P.M."/>
            <person name="Henrissat B."/>
            <person name="Lombard V."/>
            <person name="Magnuson J.K."/>
            <person name="Kuees U."/>
            <person name="Hori C."/>
            <person name="Igarashi K."/>
            <person name="Samejima M."/>
            <person name="Held B.W."/>
            <person name="Barry K.W."/>
            <person name="LaButti K.M."/>
            <person name="Lapidus A."/>
            <person name="Lindquist E.A."/>
            <person name="Lucas S.M."/>
            <person name="Riley R."/>
            <person name="Salamov A.A."/>
            <person name="Hoffmeister D."/>
            <person name="Schwenk D."/>
            <person name="Hadar Y."/>
            <person name="Yarden O."/>
            <person name="de Vries R.P."/>
            <person name="Wiebenga A."/>
            <person name="Stenlid J."/>
            <person name="Eastwood D."/>
            <person name="Grigoriev I.V."/>
            <person name="Berka R.M."/>
            <person name="Blanchette R.A."/>
            <person name="Kersten P."/>
            <person name="Martinez A.T."/>
            <person name="Vicuna R."/>
            <person name="Cullen D."/>
        </authorList>
    </citation>
    <scope>NUCLEOTIDE SEQUENCE [LARGE SCALE GENOMIC DNA]</scope>
    <source>
        <strain evidence="1 2">B</strain>
    </source>
</reference>